<organism evidence="1 2">
    <name type="scientific">Alteripontixanthobacter maritimus</name>
    <dbReference type="NCBI Taxonomy" id="2161824"/>
    <lineage>
        <taxon>Bacteria</taxon>
        <taxon>Pseudomonadati</taxon>
        <taxon>Pseudomonadota</taxon>
        <taxon>Alphaproteobacteria</taxon>
        <taxon>Sphingomonadales</taxon>
        <taxon>Erythrobacteraceae</taxon>
        <taxon>Alteripontixanthobacter</taxon>
    </lineage>
</organism>
<dbReference type="Proteomes" id="UP000253727">
    <property type="component" value="Unassembled WGS sequence"/>
</dbReference>
<evidence type="ECO:0000313" key="1">
    <source>
        <dbReference type="EMBL" id="RDC61276.1"/>
    </source>
</evidence>
<sequence>MATKEDILEQVVEEFLIHRGYFVQHNVKFLPRRDHPEHDSRMDSNHSDIDIIGFHPKKVGPERVVAVSCKSWQNGFRPSSELSAIMNDKTIRGRKAWQGFRELTKPKWSEAFVDAIEVATGSREFTYFTAVSKIRGDRGMWENHKPFQEALGGNPVRLIGFKEMLIEINDSLTTTMAGTEVGRLLQMFNAAGIDLSDP</sequence>
<dbReference type="RefSeq" id="WP_115367260.1">
    <property type="nucleotide sequence ID" value="NZ_QBKA01000002.1"/>
</dbReference>
<accession>A0A369QDH6</accession>
<keyword evidence="2" id="KW-1185">Reference proteome</keyword>
<reference evidence="1 2" key="1">
    <citation type="submission" date="2018-04" db="EMBL/GenBank/DDBJ databases">
        <title>Altererythrobacter sp. HME9302 genome sequencing and assembly.</title>
        <authorList>
            <person name="Kang H."/>
            <person name="Kim H."/>
            <person name="Joh K."/>
        </authorList>
    </citation>
    <scope>NUCLEOTIDE SEQUENCE [LARGE SCALE GENOMIC DNA]</scope>
    <source>
        <strain evidence="1 2">HME9302</strain>
    </source>
</reference>
<protein>
    <submittedName>
        <fullName evidence="1">Uncharacterized protein</fullName>
    </submittedName>
</protein>
<dbReference type="EMBL" id="QBKA01000002">
    <property type="protein sequence ID" value="RDC61276.1"/>
    <property type="molecule type" value="Genomic_DNA"/>
</dbReference>
<name>A0A369QDH6_9SPHN</name>
<comment type="caution">
    <text evidence="1">The sequence shown here is derived from an EMBL/GenBank/DDBJ whole genome shotgun (WGS) entry which is preliminary data.</text>
</comment>
<proteinExistence type="predicted"/>
<evidence type="ECO:0000313" key="2">
    <source>
        <dbReference type="Proteomes" id="UP000253727"/>
    </source>
</evidence>
<dbReference type="AlphaFoldDB" id="A0A369QDH6"/>
<gene>
    <name evidence="1" type="ORF">HME9302_02497</name>
</gene>
<dbReference type="OrthoDB" id="7853490at2"/>